<name>A0AAV4R2G6_CAEEX</name>
<dbReference type="EMBL" id="BPLR01007096">
    <property type="protein sequence ID" value="GIY14510.1"/>
    <property type="molecule type" value="Genomic_DNA"/>
</dbReference>
<protein>
    <submittedName>
        <fullName evidence="2">Uncharacterized protein</fullName>
    </submittedName>
</protein>
<evidence type="ECO:0000313" key="3">
    <source>
        <dbReference type="Proteomes" id="UP001054945"/>
    </source>
</evidence>
<proteinExistence type="predicted"/>
<keyword evidence="3" id="KW-1185">Reference proteome</keyword>
<accession>A0AAV4R2G6</accession>
<sequence length="96" mass="10929">MSRHTRRWTCTAKKEDDVESDSTIRFPKSDCKGAPPLGFEPSGRRESKSLDTLTFNSLAVAAKSTSIRFPKSSELSSSIERKKKKERKKRIEKLLL</sequence>
<reference evidence="2 3" key="1">
    <citation type="submission" date="2021-06" db="EMBL/GenBank/DDBJ databases">
        <title>Caerostris extrusa draft genome.</title>
        <authorList>
            <person name="Kono N."/>
            <person name="Arakawa K."/>
        </authorList>
    </citation>
    <scope>NUCLEOTIDE SEQUENCE [LARGE SCALE GENOMIC DNA]</scope>
</reference>
<feature type="region of interest" description="Disordered" evidence="1">
    <location>
        <begin position="19"/>
        <end position="46"/>
    </location>
</feature>
<dbReference type="AlphaFoldDB" id="A0AAV4R2G6"/>
<evidence type="ECO:0000256" key="1">
    <source>
        <dbReference type="SAM" id="MobiDB-lite"/>
    </source>
</evidence>
<evidence type="ECO:0000313" key="2">
    <source>
        <dbReference type="EMBL" id="GIY14510.1"/>
    </source>
</evidence>
<dbReference type="Proteomes" id="UP001054945">
    <property type="component" value="Unassembled WGS sequence"/>
</dbReference>
<organism evidence="2 3">
    <name type="scientific">Caerostris extrusa</name>
    <name type="common">Bark spider</name>
    <name type="synonym">Caerostris bankana</name>
    <dbReference type="NCBI Taxonomy" id="172846"/>
    <lineage>
        <taxon>Eukaryota</taxon>
        <taxon>Metazoa</taxon>
        <taxon>Ecdysozoa</taxon>
        <taxon>Arthropoda</taxon>
        <taxon>Chelicerata</taxon>
        <taxon>Arachnida</taxon>
        <taxon>Araneae</taxon>
        <taxon>Araneomorphae</taxon>
        <taxon>Entelegynae</taxon>
        <taxon>Araneoidea</taxon>
        <taxon>Araneidae</taxon>
        <taxon>Caerostris</taxon>
    </lineage>
</organism>
<gene>
    <name evidence="2" type="ORF">CEXT_363161</name>
</gene>
<comment type="caution">
    <text evidence="2">The sequence shown here is derived from an EMBL/GenBank/DDBJ whole genome shotgun (WGS) entry which is preliminary data.</text>
</comment>